<dbReference type="InterPro" id="IPR037294">
    <property type="entry name" value="ABC_BtuC-like"/>
</dbReference>
<dbReference type="FunFam" id="1.10.3470.10:FF:000001">
    <property type="entry name" value="Vitamin B12 ABC transporter permease BtuC"/>
    <property type="match status" value="1"/>
</dbReference>
<dbReference type="InterPro" id="IPR000522">
    <property type="entry name" value="ABC_transptr_permease_BtuC"/>
</dbReference>
<evidence type="ECO:0000313" key="9">
    <source>
        <dbReference type="EMBL" id="QDX92863.1"/>
    </source>
</evidence>
<dbReference type="AlphaFoldDB" id="A0A518V7C8"/>
<dbReference type="OrthoDB" id="9811721at2"/>
<evidence type="ECO:0000256" key="1">
    <source>
        <dbReference type="ARBA" id="ARBA00004651"/>
    </source>
</evidence>
<accession>A0A518V7C8</accession>
<proteinExistence type="inferred from homology"/>
<dbReference type="PANTHER" id="PTHR30472">
    <property type="entry name" value="FERRIC ENTEROBACTIN TRANSPORT SYSTEM PERMEASE PROTEIN"/>
    <property type="match status" value="1"/>
</dbReference>
<dbReference type="Pfam" id="PF01032">
    <property type="entry name" value="FecCD"/>
    <property type="match status" value="1"/>
</dbReference>
<protein>
    <submittedName>
        <fullName evidence="9">Iron ABC transporter permease</fullName>
    </submittedName>
</protein>
<evidence type="ECO:0000256" key="3">
    <source>
        <dbReference type="ARBA" id="ARBA00022448"/>
    </source>
</evidence>
<feature type="transmembrane region" description="Helical" evidence="8">
    <location>
        <begin position="169"/>
        <end position="194"/>
    </location>
</feature>
<dbReference type="CDD" id="cd06550">
    <property type="entry name" value="TM_ABC_iron-siderophores_like"/>
    <property type="match status" value="1"/>
</dbReference>
<feature type="transmembrane region" description="Helical" evidence="8">
    <location>
        <begin position="112"/>
        <end position="129"/>
    </location>
</feature>
<evidence type="ECO:0000256" key="6">
    <source>
        <dbReference type="ARBA" id="ARBA00022989"/>
    </source>
</evidence>
<name>A0A518V7C8_BRELA</name>
<organism evidence="9 10">
    <name type="scientific">Brevibacillus laterosporus</name>
    <name type="common">Bacillus laterosporus</name>
    <dbReference type="NCBI Taxonomy" id="1465"/>
    <lineage>
        <taxon>Bacteria</taxon>
        <taxon>Bacillati</taxon>
        <taxon>Bacillota</taxon>
        <taxon>Bacilli</taxon>
        <taxon>Bacillales</taxon>
        <taxon>Paenibacillaceae</taxon>
        <taxon>Brevibacillus</taxon>
    </lineage>
</organism>
<dbReference type="GO" id="GO:0033214">
    <property type="term" value="P:siderophore-iron import into cell"/>
    <property type="evidence" value="ECO:0007669"/>
    <property type="project" value="TreeGrafter"/>
</dbReference>
<evidence type="ECO:0000256" key="7">
    <source>
        <dbReference type="ARBA" id="ARBA00023136"/>
    </source>
</evidence>
<comment type="similarity">
    <text evidence="2">Belongs to the binding-protein-dependent transport system permease family. FecCD subfamily.</text>
</comment>
<keyword evidence="7 8" id="KW-0472">Membrane</keyword>
<evidence type="ECO:0000313" key="10">
    <source>
        <dbReference type="Proteomes" id="UP000319432"/>
    </source>
</evidence>
<comment type="subcellular location">
    <subcellularLocation>
        <location evidence="1">Cell membrane</location>
        <topology evidence="1">Multi-pass membrane protein</topology>
    </subcellularLocation>
</comment>
<feature type="transmembrane region" description="Helical" evidence="8">
    <location>
        <begin position="29"/>
        <end position="49"/>
    </location>
</feature>
<dbReference type="GO" id="GO:0022857">
    <property type="term" value="F:transmembrane transporter activity"/>
    <property type="evidence" value="ECO:0007669"/>
    <property type="project" value="InterPro"/>
</dbReference>
<gene>
    <name evidence="9" type="ORF">EEL30_11440</name>
</gene>
<evidence type="ECO:0000256" key="2">
    <source>
        <dbReference type="ARBA" id="ARBA00007935"/>
    </source>
</evidence>
<keyword evidence="10" id="KW-1185">Reference proteome</keyword>
<evidence type="ECO:0000256" key="8">
    <source>
        <dbReference type="SAM" id="Phobius"/>
    </source>
</evidence>
<feature type="transmembrane region" description="Helical" evidence="8">
    <location>
        <begin position="294"/>
        <end position="313"/>
    </location>
</feature>
<feature type="transmembrane region" description="Helical" evidence="8">
    <location>
        <begin position="257"/>
        <end position="282"/>
    </location>
</feature>
<reference evidence="9 10" key="1">
    <citation type="submission" date="2018-11" db="EMBL/GenBank/DDBJ databases">
        <title>Phylogenetic determinants of toxin gene distribution in genomes of Brevibacillus laterosporus.</title>
        <authorList>
            <person name="Glare T.R."/>
            <person name="Durrant A."/>
            <person name="Berry C."/>
            <person name="Palma L."/>
            <person name="Ormskirk M."/>
            <person name="Cox M.O."/>
        </authorList>
    </citation>
    <scope>NUCLEOTIDE SEQUENCE [LARGE SCALE GENOMIC DNA]</scope>
    <source>
        <strain evidence="9 10">1821L</strain>
    </source>
</reference>
<feature type="transmembrane region" description="Helical" evidence="8">
    <location>
        <begin position="135"/>
        <end position="157"/>
    </location>
</feature>
<dbReference type="PANTHER" id="PTHR30472:SF24">
    <property type="entry name" value="FERRIC ENTEROBACTIN TRANSPORT SYSTEM PERMEASE PROTEIN FEPG"/>
    <property type="match status" value="1"/>
</dbReference>
<evidence type="ECO:0000256" key="5">
    <source>
        <dbReference type="ARBA" id="ARBA00022692"/>
    </source>
</evidence>
<feature type="transmembrane region" description="Helical" evidence="8">
    <location>
        <begin position="325"/>
        <end position="346"/>
    </location>
</feature>
<dbReference type="Proteomes" id="UP000319432">
    <property type="component" value="Chromosome"/>
</dbReference>
<keyword evidence="4" id="KW-1003">Cell membrane</keyword>
<dbReference type="SUPFAM" id="SSF81345">
    <property type="entry name" value="ABC transporter involved in vitamin B12 uptake, BtuC"/>
    <property type="match status" value="1"/>
</dbReference>
<dbReference type="EMBL" id="CP033464">
    <property type="protein sequence ID" value="QDX92863.1"/>
    <property type="molecule type" value="Genomic_DNA"/>
</dbReference>
<dbReference type="GO" id="GO:0005886">
    <property type="term" value="C:plasma membrane"/>
    <property type="evidence" value="ECO:0007669"/>
    <property type="project" value="UniProtKB-SubCell"/>
</dbReference>
<keyword evidence="6 8" id="KW-1133">Transmembrane helix</keyword>
<evidence type="ECO:0000256" key="4">
    <source>
        <dbReference type="ARBA" id="ARBA00022475"/>
    </source>
</evidence>
<keyword evidence="3" id="KW-0813">Transport</keyword>
<feature type="transmembrane region" description="Helical" evidence="8">
    <location>
        <begin position="214"/>
        <end position="231"/>
    </location>
</feature>
<sequence length="353" mass="37163">MSKPSLLHKYITIRSNKPALSAQLSIRDMLVLVVLFFLLIVCSVISIALGTTHIPIPDILATFVGGDVTNRIVILELRMPRTLMAMMIGAALGVAGAITQGVFRNPLASPDLLGVTGGGTVAAVAFMTFNNGQASIHWLPLLAIGGAFVTALVNYTFAWKGGVSPYRLVLIGIGISTAMSALTTFLLISGPAHLASQILGWLTGTIYGTSMKHVIAIFPWIVLFLPLAWLLTRRLNVLTLGDGIATGLGNPVQITRFLLLVISVALAGAAVGLAGSISFIGLTAPHIARRLVSSLYGVLIPASALLGSIILVLADLAGRMLFSPLDIPAGVFTAIIGAPFFLYLLYRGYGKNH</sequence>
<feature type="transmembrane region" description="Helical" evidence="8">
    <location>
        <begin position="83"/>
        <end position="103"/>
    </location>
</feature>
<dbReference type="Gene3D" id="1.10.3470.10">
    <property type="entry name" value="ABC transporter involved in vitamin B12 uptake, BtuC"/>
    <property type="match status" value="1"/>
</dbReference>
<keyword evidence="5 8" id="KW-0812">Transmembrane</keyword>